<evidence type="ECO:0000313" key="5">
    <source>
        <dbReference type="EMBL" id="ELU03304.1"/>
    </source>
</evidence>
<dbReference type="GO" id="GO:0003924">
    <property type="term" value="F:GTPase activity"/>
    <property type="evidence" value="ECO:0007669"/>
    <property type="project" value="InterPro"/>
</dbReference>
<reference evidence="7" key="1">
    <citation type="submission" date="2012-12" db="EMBL/GenBank/DDBJ databases">
        <authorList>
            <person name="Hellsten U."/>
            <person name="Grimwood J."/>
            <person name="Chapman J.A."/>
            <person name="Shapiro H."/>
            <person name="Aerts A."/>
            <person name="Otillar R.P."/>
            <person name="Terry A.Y."/>
            <person name="Boore J.L."/>
            <person name="Simakov O."/>
            <person name="Marletaz F."/>
            <person name="Cho S.-J."/>
            <person name="Edsinger-Gonzales E."/>
            <person name="Havlak P."/>
            <person name="Kuo D.-H."/>
            <person name="Larsson T."/>
            <person name="Lv J."/>
            <person name="Arendt D."/>
            <person name="Savage R."/>
            <person name="Osoegawa K."/>
            <person name="de Jong P."/>
            <person name="Lindberg D.R."/>
            <person name="Seaver E.C."/>
            <person name="Weisblat D.A."/>
            <person name="Putnam N.H."/>
            <person name="Grigoriev I.V."/>
            <person name="Rokhsar D.S."/>
        </authorList>
    </citation>
    <scope>NUCLEOTIDE SEQUENCE</scope>
    <source>
        <strain evidence="7">I ESC-2004</strain>
    </source>
</reference>
<dbReference type="Gene3D" id="3.40.50.300">
    <property type="entry name" value="P-loop containing nucleotide triphosphate hydrolases"/>
    <property type="match status" value="1"/>
</dbReference>
<evidence type="ECO:0000256" key="3">
    <source>
        <dbReference type="PROSITE-ProRule" id="PRU01052"/>
    </source>
</evidence>
<evidence type="ECO:0000259" key="4">
    <source>
        <dbReference type="PROSITE" id="PS51715"/>
    </source>
</evidence>
<dbReference type="AlphaFoldDB" id="R7UBD9"/>
<accession>R7UBD9</accession>
<dbReference type="Pfam" id="PF02263">
    <property type="entry name" value="GBP"/>
    <property type="match status" value="1"/>
</dbReference>
<reference evidence="5 7" key="2">
    <citation type="journal article" date="2013" name="Nature">
        <title>Insights into bilaterian evolution from three spiralian genomes.</title>
        <authorList>
            <person name="Simakov O."/>
            <person name="Marletaz F."/>
            <person name="Cho S.J."/>
            <person name="Edsinger-Gonzales E."/>
            <person name="Havlak P."/>
            <person name="Hellsten U."/>
            <person name="Kuo D.H."/>
            <person name="Larsson T."/>
            <person name="Lv J."/>
            <person name="Arendt D."/>
            <person name="Savage R."/>
            <person name="Osoegawa K."/>
            <person name="de Jong P."/>
            <person name="Grimwood J."/>
            <person name="Chapman J.A."/>
            <person name="Shapiro H."/>
            <person name="Aerts A."/>
            <person name="Otillar R.P."/>
            <person name="Terry A.Y."/>
            <person name="Boore J.L."/>
            <person name="Grigoriev I.V."/>
            <person name="Lindberg D.R."/>
            <person name="Seaver E.C."/>
            <person name="Weisblat D.A."/>
            <person name="Putnam N.H."/>
            <person name="Rokhsar D.S."/>
        </authorList>
    </citation>
    <scope>NUCLEOTIDE SEQUENCE</scope>
    <source>
        <strain evidence="5 7">I ESC-2004</strain>
    </source>
</reference>
<keyword evidence="1" id="KW-0547">Nucleotide-binding</keyword>
<dbReference type="InterPro" id="IPR027417">
    <property type="entry name" value="P-loop_NTPase"/>
</dbReference>
<dbReference type="SUPFAM" id="SSF52540">
    <property type="entry name" value="P-loop containing nucleoside triphosphate hydrolases"/>
    <property type="match status" value="1"/>
</dbReference>
<dbReference type="PANTHER" id="PTHR10751">
    <property type="entry name" value="GUANYLATE BINDING PROTEIN"/>
    <property type="match status" value="1"/>
</dbReference>
<dbReference type="EMBL" id="KB303316">
    <property type="protein sequence ID" value="ELU03304.1"/>
    <property type="molecule type" value="Genomic_DNA"/>
</dbReference>
<comment type="similarity">
    <text evidence="3">Belongs to the TRAFAC class dynamin-like GTPase superfamily. GB1/RHD3 GTPase family.</text>
</comment>
<reference evidence="6" key="3">
    <citation type="submission" date="2015-06" db="UniProtKB">
        <authorList>
            <consortium name="EnsemblMetazoa"/>
        </authorList>
    </citation>
    <scope>IDENTIFICATION</scope>
</reference>
<keyword evidence="2" id="KW-0342">GTP-binding</keyword>
<evidence type="ECO:0000256" key="1">
    <source>
        <dbReference type="ARBA" id="ARBA00022741"/>
    </source>
</evidence>
<evidence type="ECO:0000256" key="2">
    <source>
        <dbReference type="ARBA" id="ARBA00023134"/>
    </source>
</evidence>
<feature type="non-terminal residue" evidence="5">
    <location>
        <position position="1"/>
    </location>
</feature>
<proteinExistence type="inferred from homology"/>
<dbReference type="STRING" id="283909.R7UBD9"/>
<gene>
    <name evidence="5" type="ORF">CAPTEDRAFT_41770</name>
</gene>
<evidence type="ECO:0000313" key="7">
    <source>
        <dbReference type="Proteomes" id="UP000014760"/>
    </source>
</evidence>
<dbReference type="OMA" id="MLENDHG"/>
<dbReference type="InterPro" id="IPR030386">
    <property type="entry name" value="G_GB1_RHD3_dom"/>
</dbReference>
<dbReference type="Proteomes" id="UP000014760">
    <property type="component" value="Unassembled WGS sequence"/>
</dbReference>
<organism evidence="5">
    <name type="scientific">Capitella teleta</name>
    <name type="common">Polychaete worm</name>
    <dbReference type="NCBI Taxonomy" id="283909"/>
    <lineage>
        <taxon>Eukaryota</taxon>
        <taxon>Metazoa</taxon>
        <taxon>Spiralia</taxon>
        <taxon>Lophotrochozoa</taxon>
        <taxon>Annelida</taxon>
        <taxon>Polychaeta</taxon>
        <taxon>Sedentaria</taxon>
        <taxon>Scolecida</taxon>
        <taxon>Capitellidae</taxon>
        <taxon>Capitella</taxon>
    </lineage>
</organism>
<dbReference type="PROSITE" id="PS51715">
    <property type="entry name" value="G_GB1_RHD3"/>
    <property type="match status" value="1"/>
</dbReference>
<dbReference type="GO" id="GO:0005525">
    <property type="term" value="F:GTP binding"/>
    <property type="evidence" value="ECO:0007669"/>
    <property type="project" value="UniProtKB-KW"/>
</dbReference>
<dbReference type="OrthoDB" id="7788754at2759"/>
<sequence length="171" mass="19590">VAVLLMDTQGVFDSQSTVTECAVIFALSTLISSVQVFNLSGNIQENDLQHLQLFTDYGRQAMKDNGAKPFQHLLFLVRDWQNPYEYAYGEQGGELLLNKRLKNQGNQHEEHRQLRDLIFSWFDRIGCFLMPYPGKNVATNRNFCGRLADIDDEFIQHAKDLVPLLLSPQNL</sequence>
<dbReference type="EMBL" id="AMQN01045553">
    <property type="status" value="NOT_ANNOTATED_CDS"/>
    <property type="molecule type" value="Genomic_DNA"/>
</dbReference>
<name>R7UBD9_CAPTE</name>
<feature type="non-terminal residue" evidence="5">
    <location>
        <position position="171"/>
    </location>
</feature>
<dbReference type="HOGENOM" id="CLU_1566773_0_0_1"/>
<dbReference type="EnsemblMetazoa" id="CapteT41770">
    <property type="protein sequence ID" value="CapteP41770"/>
    <property type="gene ID" value="CapteG41770"/>
</dbReference>
<keyword evidence="7" id="KW-1185">Reference proteome</keyword>
<dbReference type="InterPro" id="IPR015894">
    <property type="entry name" value="Guanylate-bd_N"/>
</dbReference>
<evidence type="ECO:0000313" key="6">
    <source>
        <dbReference type="EnsemblMetazoa" id="CapteP41770"/>
    </source>
</evidence>
<feature type="domain" description="GB1/RHD3-type G" evidence="4">
    <location>
        <begin position="1"/>
        <end position="170"/>
    </location>
</feature>
<protein>
    <recommendedName>
        <fullName evidence="4">GB1/RHD3-type G domain-containing protein</fullName>
    </recommendedName>
</protein>